<dbReference type="OrthoDB" id="5871243at2759"/>
<sequence>MRGFLACFWALVLLVSQIVGGAVAAEQSSSSNLLEDADVAAAPITAYKRFYRWVDTKRGEDDVDAMRAKRKQFYAWAGKRSAPNMAEDYNMSNNMEVQKRKQFYAWAGK</sequence>
<comment type="caution">
    <text evidence="2">The sequence shown here is derived from an EMBL/GenBank/DDBJ whole genome shotgun (WGS) entry which is preliminary data.</text>
</comment>
<evidence type="ECO:0000313" key="3">
    <source>
        <dbReference type="Proteomes" id="UP001152747"/>
    </source>
</evidence>
<accession>A0A9P1IEY0</accession>
<evidence type="ECO:0008006" key="4">
    <source>
        <dbReference type="Google" id="ProtNLM"/>
    </source>
</evidence>
<evidence type="ECO:0000256" key="1">
    <source>
        <dbReference type="SAM" id="SignalP"/>
    </source>
</evidence>
<name>A0A9P1IEY0_9PELO</name>
<dbReference type="Proteomes" id="UP001152747">
    <property type="component" value="Unassembled WGS sequence"/>
</dbReference>
<keyword evidence="3" id="KW-1185">Reference proteome</keyword>
<reference evidence="2" key="1">
    <citation type="submission" date="2022-11" db="EMBL/GenBank/DDBJ databases">
        <authorList>
            <person name="Kikuchi T."/>
        </authorList>
    </citation>
    <scope>NUCLEOTIDE SEQUENCE</scope>
    <source>
        <strain evidence="2">PS1010</strain>
    </source>
</reference>
<organism evidence="2 3">
    <name type="scientific">Caenorhabditis angaria</name>
    <dbReference type="NCBI Taxonomy" id="860376"/>
    <lineage>
        <taxon>Eukaryota</taxon>
        <taxon>Metazoa</taxon>
        <taxon>Ecdysozoa</taxon>
        <taxon>Nematoda</taxon>
        <taxon>Chromadorea</taxon>
        <taxon>Rhabditida</taxon>
        <taxon>Rhabditina</taxon>
        <taxon>Rhabditomorpha</taxon>
        <taxon>Rhabditoidea</taxon>
        <taxon>Rhabditidae</taxon>
        <taxon>Peloderinae</taxon>
        <taxon>Caenorhabditis</taxon>
    </lineage>
</organism>
<feature type="chain" id="PRO_5040111998" description="RxLR effector protein" evidence="1">
    <location>
        <begin position="25"/>
        <end position="109"/>
    </location>
</feature>
<protein>
    <recommendedName>
        <fullName evidence="4">RxLR effector protein</fullName>
    </recommendedName>
</protein>
<proteinExistence type="predicted"/>
<gene>
    <name evidence="2" type="ORF">CAMP_LOCUS6701</name>
</gene>
<feature type="signal peptide" evidence="1">
    <location>
        <begin position="1"/>
        <end position="24"/>
    </location>
</feature>
<dbReference type="EMBL" id="CANHGI010000003">
    <property type="protein sequence ID" value="CAI5444064.1"/>
    <property type="molecule type" value="Genomic_DNA"/>
</dbReference>
<evidence type="ECO:0000313" key="2">
    <source>
        <dbReference type="EMBL" id="CAI5444064.1"/>
    </source>
</evidence>
<dbReference type="AlphaFoldDB" id="A0A9P1IEY0"/>
<keyword evidence="1" id="KW-0732">Signal</keyword>